<accession>A0A5N6L2D8</accession>
<evidence type="ECO:0000313" key="2">
    <source>
        <dbReference type="EMBL" id="KAB8596069.1"/>
    </source>
</evidence>
<organism evidence="2 3">
    <name type="scientific">Carpinus fangiana</name>
    <dbReference type="NCBI Taxonomy" id="176857"/>
    <lineage>
        <taxon>Eukaryota</taxon>
        <taxon>Viridiplantae</taxon>
        <taxon>Streptophyta</taxon>
        <taxon>Embryophyta</taxon>
        <taxon>Tracheophyta</taxon>
        <taxon>Spermatophyta</taxon>
        <taxon>Magnoliopsida</taxon>
        <taxon>eudicotyledons</taxon>
        <taxon>Gunneridae</taxon>
        <taxon>Pentapetalae</taxon>
        <taxon>rosids</taxon>
        <taxon>fabids</taxon>
        <taxon>Fagales</taxon>
        <taxon>Betulaceae</taxon>
        <taxon>Carpinus</taxon>
    </lineage>
</organism>
<dbReference type="AlphaFoldDB" id="A0A5N6L2D8"/>
<evidence type="ECO:0000313" key="3">
    <source>
        <dbReference type="Proteomes" id="UP000327013"/>
    </source>
</evidence>
<keyword evidence="3" id="KW-1185">Reference proteome</keyword>
<sequence>MSAIDENPIVDETSAGKTAAGASAEMGNRLLLYVPKSSRWAWCTCRLFAASHSMSTLAGGWRPAFAVRGVHGKVLEAVRHSKGGVENLTEPTRDVCQAQGCTGCRNARTRRDRGRRSGQKTSSEGVTQDKDPYWRVMRGKVWTKASRPRESWGSDAHRHTANPGAAHSRAPCMCAVPRLFWLYLAVENDIGIYSRMAKRFHAATPDAALFREYLSKFQWHQIEAQVSATSRLTEFQVVKDELILAGTTKTLRDWLLQRPEQGLRFRMLFQLVSTKWVNGLSRRRIFPCSTSSVMALSEAFFLPLSFLYNLHEWKYTTRRLRRVRDDLMVGLHFDLSSSETHIYLTGSESQFQKSLLHRLDDMASFAGHPLLLPLLYFQGWVEFLRNQNNILYARIEKIQSDTGVLRHSKISQPSGHLSQEELLNIHKGIVAAHNIAVNSLPAFIEAMAQCLEQSMTTLDALGSVDQPPHHSEMKDFLLDLCDAAKVETVARETIQSRVDMQHKIVCMRITYLNFEH</sequence>
<feature type="region of interest" description="Disordered" evidence="1">
    <location>
        <begin position="108"/>
        <end position="129"/>
    </location>
</feature>
<gene>
    <name evidence="2" type="ORF">FH972_025780</name>
</gene>
<dbReference type="EMBL" id="VIBQ01000070">
    <property type="protein sequence ID" value="KAB8596069.1"/>
    <property type="molecule type" value="Genomic_DNA"/>
</dbReference>
<feature type="compositionally biased region" description="Basic residues" evidence="1">
    <location>
        <begin position="108"/>
        <end position="118"/>
    </location>
</feature>
<feature type="region of interest" description="Disordered" evidence="1">
    <location>
        <begin position="147"/>
        <end position="167"/>
    </location>
</feature>
<name>A0A5N6L2D8_9ROSI</name>
<dbReference type="Proteomes" id="UP000327013">
    <property type="component" value="Unassembled WGS sequence"/>
</dbReference>
<feature type="compositionally biased region" description="Basic and acidic residues" evidence="1">
    <location>
        <begin position="147"/>
        <end position="158"/>
    </location>
</feature>
<reference evidence="2 3" key="1">
    <citation type="submission" date="2019-06" db="EMBL/GenBank/DDBJ databases">
        <title>A chromosomal-level reference genome of Carpinus fangiana (Coryloideae, Betulaceae).</title>
        <authorList>
            <person name="Yang X."/>
            <person name="Wang Z."/>
            <person name="Zhang L."/>
            <person name="Hao G."/>
            <person name="Liu J."/>
            <person name="Yang Y."/>
        </authorList>
    </citation>
    <scope>NUCLEOTIDE SEQUENCE [LARGE SCALE GENOMIC DNA]</scope>
    <source>
        <strain evidence="2">Cfa_2016G</strain>
        <tissue evidence="2">Leaf</tissue>
    </source>
</reference>
<protein>
    <submittedName>
        <fullName evidence="2">Uncharacterized protein</fullName>
    </submittedName>
</protein>
<proteinExistence type="predicted"/>
<evidence type="ECO:0000256" key="1">
    <source>
        <dbReference type="SAM" id="MobiDB-lite"/>
    </source>
</evidence>
<comment type="caution">
    <text evidence="2">The sequence shown here is derived from an EMBL/GenBank/DDBJ whole genome shotgun (WGS) entry which is preliminary data.</text>
</comment>